<dbReference type="PANTHER" id="PTHR30290">
    <property type="entry name" value="PERIPLASMIC BINDING COMPONENT OF ABC TRANSPORTER"/>
    <property type="match status" value="1"/>
</dbReference>
<dbReference type="EMBL" id="CP017147">
    <property type="protein sequence ID" value="AOO83058.1"/>
    <property type="molecule type" value="Genomic_DNA"/>
</dbReference>
<keyword evidence="6" id="KW-1185">Reference proteome</keyword>
<dbReference type="InterPro" id="IPR030678">
    <property type="entry name" value="Peptide/Ni-bd"/>
</dbReference>
<dbReference type="InterPro" id="IPR039424">
    <property type="entry name" value="SBP_5"/>
</dbReference>
<dbReference type="Gene3D" id="3.40.190.10">
    <property type="entry name" value="Periplasmic binding protein-like II"/>
    <property type="match status" value="1"/>
</dbReference>
<dbReference type="KEGG" id="bvv:BHK69_23780"/>
<feature type="domain" description="Solute-binding protein family 5" evidence="4">
    <location>
        <begin position="74"/>
        <end position="398"/>
    </location>
</feature>
<name>A0A1D7U6P6_9HYPH</name>
<dbReference type="GO" id="GO:0015833">
    <property type="term" value="P:peptide transport"/>
    <property type="evidence" value="ECO:0007669"/>
    <property type="project" value="TreeGrafter"/>
</dbReference>
<protein>
    <submittedName>
        <fullName evidence="5">Peptide ABC transporter substrate-binding protein</fullName>
    </submittedName>
</protein>
<evidence type="ECO:0000256" key="1">
    <source>
        <dbReference type="ARBA" id="ARBA00004418"/>
    </source>
</evidence>
<comment type="similarity">
    <text evidence="2">Belongs to the bacterial solute-binding protein 5 family.</text>
</comment>
<dbReference type="Proteomes" id="UP000094969">
    <property type="component" value="Chromosome"/>
</dbReference>
<dbReference type="CDD" id="cd00995">
    <property type="entry name" value="PBP2_NikA_DppA_OppA_like"/>
    <property type="match status" value="1"/>
</dbReference>
<comment type="subcellular location">
    <subcellularLocation>
        <location evidence="1">Periplasm</location>
    </subcellularLocation>
</comment>
<evidence type="ECO:0000259" key="4">
    <source>
        <dbReference type="Pfam" id="PF00496"/>
    </source>
</evidence>
<evidence type="ECO:0000313" key="6">
    <source>
        <dbReference type="Proteomes" id="UP000094969"/>
    </source>
</evidence>
<gene>
    <name evidence="5" type="ORF">BHK69_23780</name>
</gene>
<evidence type="ECO:0000256" key="3">
    <source>
        <dbReference type="SAM" id="SignalP"/>
    </source>
</evidence>
<dbReference type="SUPFAM" id="SSF53850">
    <property type="entry name" value="Periplasmic binding protein-like II"/>
    <property type="match status" value="1"/>
</dbReference>
<dbReference type="GO" id="GO:1904680">
    <property type="term" value="F:peptide transmembrane transporter activity"/>
    <property type="evidence" value="ECO:0007669"/>
    <property type="project" value="TreeGrafter"/>
</dbReference>
<proteinExistence type="inferred from homology"/>
<dbReference type="Pfam" id="PF00496">
    <property type="entry name" value="SBP_bac_5"/>
    <property type="match status" value="1"/>
</dbReference>
<dbReference type="Gene3D" id="3.90.76.10">
    <property type="entry name" value="Dipeptide-binding Protein, Domain 1"/>
    <property type="match status" value="1"/>
</dbReference>
<dbReference type="OrthoDB" id="9803988at2"/>
<keyword evidence="3" id="KW-0732">Signal</keyword>
<sequence>MTMRTYRKALIGAALLVGTMMTPAFAQMKTITGGFDVGPGGLQGNFNPMTAPAGYTWLSTYFEPLVTYDAGLTKLVPALAASWEISQDKLSYTFKLAEESWHDGQKFTAADVKFTIELNKNPKTASLLSARLSAVDSVEVKDPRTVVVKLSRPDNALIVSLTKMMILPAHALAAIAPEDMAKNAMWSTKPIGTGPFKFVRYETDRFVELAANETYRGGKPKVDRLINRYFANAAAAISALRAGEIQFTYIESDDVPTFKGNKDYTIIEGASYVANYIGFNNQVPLWSDVRVRQAVMHAIDRNTIIDSLYKGAAKKADCGYVEGSLIPKGLDEYAYDPAKATRLLKEAGWDKINGTKPISWITYYNNPLTANVMAAVQSMLAQVGINVVPRALDSAGYNGIVMSRTPNPADFPLVYAGLQNGPDPGTLNLGLNESQIPPVGQNFLQIKIPALNAALNAAVAETDQAKATTKYQDVCAVMNKTLPWGTMWVANRYGVASVKLKDFVWTPAPGGGPFAATPEKWSIAP</sequence>
<feature type="chain" id="PRO_5009100085" evidence="3">
    <location>
        <begin position="27"/>
        <end position="525"/>
    </location>
</feature>
<evidence type="ECO:0000256" key="2">
    <source>
        <dbReference type="ARBA" id="ARBA00005695"/>
    </source>
</evidence>
<reference evidence="5 6" key="1">
    <citation type="journal article" date="2015" name="Antonie Van Leeuwenhoek">
        <title>Bosea vaviloviae sp. nov., a new species of slow-growing rhizobia isolated from nodules of the relict species Vavilovia formosa (Stev.) Fed.</title>
        <authorList>
            <person name="Safronova V.I."/>
            <person name="Kuznetsova I.G."/>
            <person name="Sazanova A.L."/>
            <person name="Kimeklis A.K."/>
            <person name="Belimov A.A."/>
            <person name="Andronov E.E."/>
            <person name="Pinaev A.G."/>
            <person name="Chizhevskaya E.P."/>
            <person name="Pukhaev A.R."/>
            <person name="Popov K.P."/>
            <person name="Willems A."/>
            <person name="Tikhonovich I.A."/>
        </authorList>
    </citation>
    <scope>NUCLEOTIDE SEQUENCE [LARGE SCALE GENOMIC DNA]</scope>
    <source>
        <strain evidence="5 6">Vaf18</strain>
    </source>
</reference>
<dbReference type="GO" id="GO:0030288">
    <property type="term" value="C:outer membrane-bounded periplasmic space"/>
    <property type="evidence" value="ECO:0007669"/>
    <property type="project" value="UniProtKB-ARBA"/>
</dbReference>
<accession>A0A1D7U6P6</accession>
<dbReference type="PIRSF" id="PIRSF002741">
    <property type="entry name" value="MppA"/>
    <property type="match status" value="1"/>
</dbReference>
<dbReference type="AlphaFoldDB" id="A0A1D7U6P6"/>
<dbReference type="InterPro" id="IPR000914">
    <property type="entry name" value="SBP_5_dom"/>
</dbReference>
<dbReference type="GO" id="GO:0043190">
    <property type="term" value="C:ATP-binding cassette (ABC) transporter complex"/>
    <property type="evidence" value="ECO:0007669"/>
    <property type="project" value="InterPro"/>
</dbReference>
<organism evidence="5 6">
    <name type="scientific">Bosea vaviloviae</name>
    <dbReference type="NCBI Taxonomy" id="1526658"/>
    <lineage>
        <taxon>Bacteria</taxon>
        <taxon>Pseudomonadati</taxon>
        <taxon>Pseudomonadota</taxon>
        <taxon>Alphaproteobacteria</taxon>
        <taxon>Hyphomicrobiales</taxon>
        <taxon>Boseaceae</taxon>
        <taxon>Bosea</taxon>
    </lineage>
</organism>
<evidence type="ECO:0000313" key="5">
    <source>
        <dbReference type="EMBL" id="AOO83058.1"/>
    </source>
</evidence>
<feature type="signal peptide" evidence="3">
    <location>
        <begin position="1"/>
        <end position="26"/>
    </location>
</feature>
<dbReference type="Gene3D" id="3.10.105.10">
    <property type="entry name" value="Dipeptide-binding Protein, Domain 3"/>
    <property type="match status" value="1"/>
</dbReference>
<dbReference type="STRING" id="1526658.BHK69_23780"/>